<reference evidence="13" key="1">
    <citation type="submission" date="2021-04" db="EMBL/GenBank/DDBJ databases">
        <title>Sinoanaerobacter chloroacetimidivorans sp. nov., an obligate anaerobic bacterium isolated from anaerobic sludge.</title>
        <authorList>
            <person name="Bao Y."/>
        </authorList>
    </citation>
    <scope>NUCLEOTIDE SEQUENCE</scope>
    <source>
        <strain evidence="13">BAD-6</strain>
    </source>
</reference>
<dbReference type="EMBL" id="JAGSND010000022">
    <property type="protein sequence ID" value="MBR0600195.1"/>
    <property type="molecule type" value="Genomic_DNA"/>
</dbReference>
<evidence type="ECO:0000256" key="7">
    <source>
        <dbReference type="ARBA" id="ARBA00023004"/>
    </source>
</evidence>
<keyword evidence="9 11" id="KW-0456">Lyase</keyword>
<comment type="cofactor">
    <cofactor evidence="1 11">
        <name>[4Fe-4S] cluster</name>
        <dbReference type="ChEBI" id="CHEBI:49883"/>
    </cofactor>
</comment>
<comment type="catalytic activity">
    <reaction evidence="10 11">
        <text>L-serine = pyruvate + NH4(+)</text>
        <dbReference type="Rhea" id="RHEA:19169"/>
        <dbReference type="ChEBI" id="CHEBI:15361"/>
        <dbReference type="ChEBI" id="CHEBI:28938"/>
        <dbReference type="ChEBI" id="CHEBI:33384"/>
        <dbReference type="EC" id="4.3.1.17"/>
    </reaction>
</comment>
<dbReference type="InterPro" id="IPR004642">
    <property type="entry name" value="Ser_deHydtase_asu"/>
</dbReference>
<evidence type="ECO:0000256" key="6">
    <source>
        <dbReference type="ARBA" id="ARBA00022723"/>
    </source>
</evidence>
<dbReference type="InterPro" id="IPR005130">
    <property type="entry name" value="Ser_deHydtase-like_asu"/>
</dbReference>
<evidence type="ECO:0000256" key="11">
    <source>
        <dbReference type="RuleBase" id="RU366059"/>
    </source>
</evidence>
<evidence type="ECO:0000259" key="12">
    <source>
        <dbReference type="Pfam" id="PF03313"/>
    </source>
</evidence>
<comment type="similarity">
    <text evidence="3 11">Belongs to the iron-sulfur dependent L-serine dehydratase family.</text>
</comment>
<dbReference type="GO" id="GO:0006094">
    <property type="term" value="P:gluconeogenesis"/>
    <property type="evidence" value="ECO:0007669"/>
    <property type="project" value="UniProtKB-KW"/>
</dbReference>
<evidence type="ECO:0000256" key="5">
    <source>
        <dbReference type="ARBA" id="ARBA00022485"/>
    </source>
</evidence>
<keyword evidence="4 11" id="KW-0312">Gluconeogenesis</keyword>
<dbReference type="RefSeq" id="WP_227020309.1">
    <property type="nucleotide sequence ID" value="NZ_JAGSND010000022.1"/>
</dbReference>
<dbReference type="EC" id="4.3.1.17" evidence="11"/>
<keyword evidence="6 11" id="KW-0479">Metal-binding</keyword>
<protein>
    <recommendedName>
        <fullName evidence="11">L-serine dehydratase</fullName>
        <ecNumber evidence="11">4.3.1.17</ecNumber>
    </recommendedName>
</protein>
<name>A0A8J7W6S4_9FIRM</name>
<reference evidence="13" key="2">
    <citation type="submission" date="2021-04" db="EMBL/GenBank/DDBJ databases">
        <authorList>
            <person name="Liu J."/>
        </authorList>
    </citation>
    <scope>NUCLEOTIDE SEQUENCE</scope>
    <source>
        <strain evidence="13">BAD-6</strain>
    </source>
</reference>
<keyword evidence="8 11" id="KW-0411">Iron-sulfur</keyword>
<keyword evidence="7 11" id="KW-0408">Iron</keyword>
<organism evidence="13 14">
    <name type="scientific">Sinanaerobacter chloroacetimidivorans</name>
    <dbReference type="NCBI Taxonomy" id="2818044"/>
    <lineage>
        <taxon>Bacteria</taxon>
        <taxon>Bacillati</taxon>
        <taxon>Bacillota</taxon>
        <taxon>Clostridia</taxon>
        <taxon>Peptostreptococcales</taxon>
        <taxon>Anaerovoracaceae</taxon>
        <taxon>Sinanaerobacter</taxon>
    </lineage>
</organism>
<dbReference type="Pfam" id="PF03313">
    <property type="entry name" value="SDH_alpha"/>
    <property type="match status" value="1"/>
</dbReference>
<evidence type="ECO:0000256" key="10">
    <source>
        <dbReference type="ARBA" id="ARBA00049406"/>
    </source>
</evidence>
<comment type="pathway">
    <text evidence="2">Carbohydrate biosynthesis; gluconeogenesis.</text>
</comment>
<dbReference type="GO" id="GO:0046872">
    <property type="term" value="F:metal ion binding"/>
    <property type="evidence" value="ECO:0007669"/>
    <property type="project" value="UniProtKB-KW"/>
</dbReference>
<dbReference type="NCBIfam" id="TIGR00718">
    <property type="entry name" value="sda_alpha"/>
    <property type="match status" value="1"/>
</dbReference>
<evidence type="ECO:0000256" key="9">
    <source>
        <dbReference type="ARBA" id="ARBA00023239"/>
    </source>
</evidence>
<accession>A0A8J7W6S4</accession>
<keyword evidence="14" id="KW-1185">Reference proteome</keyword>
<evidence type="ECO:0000256" key="8">
    <source>
        <dbReference type="ARBA" id="ARBA00023014"/>
    </source>
</evidence>
<dbReference type="PANTHER" id="PTHR30182">
    <property type="entry name" value="L-SERINE DEHYDRATASE"/>
    <property type="match status" value="1"/>
</dbReference>
<comment type="caution">
    <text evidence="13">The sequence shown here is derived from an EMBL/GenBank/DDBJ whole genome shotgun (WGS) entry which is preliminary data.</text>
</comment>
<proteinExistence type="inferred from homology"/>
<evidence type="ECO:0000313" key="14">
    <source>
        <dbReference type="Proteomes" id="UP000675664"/>
    </source>
</evidence>
<evidence type="ECO:0000256" key="2">
    <source>
        <dbReference type="ARBA" id="ARBA00004742"/>
    </source>
</evidence>
<gene>
    <name evidence="13" type="primary">sdaAA</name>
    <name evidence="13" type="ORF">KCX82_20120</name>
</gene>
<evidence type="ECO:0000256" key="3">
    <source>
        <dbReference type="ARBA" id="ARBA00008636"/>
    </source>
</evidence>
<dbReference type="GO" id="GO:0003941">
    <property type="term" value="F:L-serine ammonia-lyase activity"/>
    <property type="evidence" value="ECO:0007669"/>
    <property type="project" value="UniProtKB-UniRule"/>
</dbReference>
<evidence type="ECO:0000313" key="13">
    <source>
        <dbReference type="EMBL" id="MBR0600195.1"/>
    </source>
</evidence>
<dbReference type="PANTHER" id="PTHR30182:SF1">
    <property type="entry name" value="L-SERINE DEHYDRATASE 1"/>
    <property type="match status" value="1"/>
</dbReference>
<dbReference type="GO" id="GO:0051539">
    <property type="term" value="F:4 iron, 4 sulfur cluster binding"/>
    <property type="evidence" value="ECO:0007669"/>
    <property type="project" value="UniProtKB-UniRule"/>
</dbReference>
<dbReference type="Proteomes" id="UP000675664">
    <property type="component" value="Unassembled WGS sequence"/>
</dbReference>
<feature type="domain" description="Serine dehydratase-like alpha subunit" evidence="12">
    <location>
        <begin position="15"/>
        <end position="276"/>
    </location>
</feature>
<keyword evidence="5 11" id="KW-0004">4Fe-4S</keyword>
<sequence length="287" mass="29790">MNFINAEELLQLCKENSLTISQAMLKRETKISGASREEMINRMTHAYHIMKEAVQQSLTQEIRSIGGLIGGEAVKINQRRLHGKPVCGDIISKAIAYAMGVLEVNASMGLIVAAPTAGSSGVIPGVFLAIQESFHFSEEEMVDALFNAGAVGYLITRNATVAGAEGGCQAEVGTASAMAASAVTQLMGGDPVQCLGAASTAITNILGLVCDPIGGLVEAPCQKRNAMGASNALISAEISLCGIAGIIPFDEVVDTMYKVGRSLPRELKETALGGIAATPTACSMCRG</sequence>
<dbReference type="InterPro" id="IPR051318">
    <property type="entry name" value="Fe-S_L-Ser"/>
</dbReference>
<evidence type="ECO:0000256" key="4">
    <source>
        <dbReference type="ARBA" id="ARBA00022432"/>
    </source>
</evidence>
<dbReference type="AlphaFoldDB" id="A0A8J7W6S4"/>
<evidence type="ECO:0000256" key="1">
    <source>
        <dbReference type="ARBA" id="ARBA00001966"/>
    </source>
</evidence>